<evidence type="ECO:0000256" key="1">
    <source>
        <dbReference type="SAM" id="MobiDB-lite"/>
    </source>
</evidence>
<dbReference type="GO" id="GO:0005085">
    <property type="term" value="F:guanyl-nucleotide exchange factor activity"/>
    <property type="evidence" value="ECO:0007669"/>
    <property type="project" value="InterPro"/>
</dbReference>
<dbReference type="SUPFAM" id="SSF48425">
    <property type="entry name" value="Sec7 domain"/>
    <property type="match status" value="1"/>
</dbReference>
<dbReference type="PROSITE" id="PS50003">
    <property type="entry name" value="PH_DOMAIN"/>
    <property type="match status" value="1"/>
</dbReference>
<feature type="domain" description="PH" evidence="2">
    <location>
        <begin position="952"/>
        <end position="1078"/>
    </location>
</feature>
<accession>A0A397STS4</accession>
<dbReference type="InterPro" id="IPR035999">
    <property type="entry name" value="Sec7_dom_sf"/>
</dbReference>
<dbReference type="InterPro" id="IPR041681">
    <property type="entry name" value="PH_9"/>
</dbReference>
<dbReference type="SMART" id="SM00233">
    <property type="entry name" value="PH"/>
    <property type="match status" value="1"/>
</dbReference>
<name>A0A397STS4_9GLOM</name>
<feature type="compositionally biased region" description="Low complexity" evidence="1">
    <location>
        <begin position="513"/>
        <end position="529"/>
    </location>
</feature>
<dbReference type="Gene3D" id="1.10.1000.11">
    <property type="entry name" value="Arf Nucleotide-binding Site Opener,domain 2"/>
    <property type="match status" value="1"/>
</dbReference>
<dbReference type="PROSITE" id="PS50190">
    <property type="entry name" value="SEC7"/>
    <property type="match status" value="1"/>
</dbReference>
<organism evidence="4 5">
    <name type="scientific">Glomus cerebriforme</name>
    <dbReference type="NCBI Taxonomy" id="658196"/>
    <lineage>
        <taxon>Eukaryota</taxon>
        <taxon>Fungi</taxon>
        <taxon>Fungi incertae sedis</taxon>
        <taxon>Mucoromycota</taxon>
        <taxon>Glomeromycotina</taxon>
        <taxon>Glomeromycetes</taxon>
        <taxon>Glomerales</taxon>
        <taxon>Glomeraceae</taxon>
        <taxon>Glomus</taxon>
    </lineage>
</organism>
<feature type="compositionally biased region" description="Low complexity" evidence="1">
    <location>
        <begin position="738"/>
        <end position="753"/>
    </location>
</feature>
<feature type="compositionally biased region" description="Basic and acidic residues" evidence="1">
    <location>
        <begin position="1228"/>
        <end position="1244"/>
    </location>
</feature>
<feature type="domain" description="SEC7" evidence="3">
    <location>
        <begin position="511"/>
        <end position="745"/>
    </location>
</feature>
<evidence type="ECO:0000313" key="4">
    <source>
        <dbReference type="EMBL" id="RIA87986.1"/>
    </source>
</evidence>
<dbReference type="Pfam" id="PF01369">
    <property type="entry name" value="Sec7"/>
    <property type="match status" value="1"/>
</dbReference>
<feature type="compositionally biased region" description="Polar residues" evidence="1">
    <location>
        <begin position="465"/>
        <end position="478"/>
    </location>
</feature>
<dbReference type="SUPFAM" id="SSF50729">
    <property type="entry name" value="PH domain-like"/>
    <property type="match status" value="1"/>
</dbReference>
<dbReference type="InterPro" id="IPR000904">
    <property type="entry name" value="Sec7_dom"/>
</dbReference>
<dbReference type="SMART" id="SM00222">
    <property type="entry name" value="Sec7"/>
    <property type="match status" value="1"/>
</dbReference>
<feature type="region of interest" description="Disordered" evidence="1">
    <location>
        <begin position="901"/>
        <end position="938"/>
    </location>
</feature>
<gene>
    <name evidence="4" type="ORF">C1645_713587</name>
</gene>
<dbReference type="InterPro" id="IPR023394">
    <property type="entry name" value="Sec7_C_sf"/>
</dbReference>
<feature type="compositionally biased region" description="Polar residues" evidence="1">
    <location>
        <begin position="809"/>
        <end position="843"/>
    </location>
</feature>
<feature type="compositionally biased region" description="Polar residues" evidence="1">
    <location>
        <begin position="345"/>
        <end position="360"/>
    </location>
</feature>
<dbReference type="Pfam" id="PF15410">
    <property type="entry name" value="PH_9"/>
    <property type="match status" value="1"/>
</dbReference>
<comment type="caution">
    <text evidence="4">The sequence shown here is derived from an EMBL/GenBank/DDBJ whole genome shotgun (WGS) entry which is preliminary data.</text>
</comment>
<feature type="compositionally biased region" description="Low complexity" evidence="1">
    <location>
        <begin position="865"/>
        <end position="885"/>
    </location>
</feature>
<protein>
    <recommendedName>
        <fullName evidence="6">SEC7 domain-containing protein</fullName>
    </recommendedName>
</protein>
<feature type="region of interest" description="Disordered" evidence="1">
    <location>
        <begin position="809"/>
        <end position="888"/>
    </location>
</feature>
<dbReference type="CDD" id="cd00171">
    <property type="entry name" value="Sec7"/>
    <property type="match status" value="1"/>
</dbReference>
<dbReference type="OrthoDB" id="2157641at2759"/>
<dbReference type="EMBL" id="QKYT01000284">
    <property type="protein sequence ID" value="RIA87986.1"/>
    <property type="molecule type" value="Genomic_DNA"/>
</dbReference>
<feature type="region of interest" description="Disordered" evidence="1">
    <location>
        <begin position="738"/>
        <end position="766"/>
    </location>
</feature>
<dbReference type="PANTHER" id="PTHR10663:SF373">
    <property type="entry name" value="PH AND SEC7 DOMAIN-CONTAINING PROTEIN C11E3.11C"/>
    <property type="match status" value="1"/>
</dbReference>
<evidence type="ECO:0008006" key="6">
    <source>
        <dbReference type="Google" id="ProtNLM"/>
    </source>
</evidence>
<dbReference type="Gene3D" id="2.30.29.30">
    <property type="entry name" value="Pleckstrin-homology domain (PH domain)/Phosphotyrosine-binding domain (PTB)"/>
    <property type="match status" value="1"/>
</dbReference>
<dbReference type="InterPro" id="IPR011993">
    <property type="entry name" value="PH-like_dom_sf"/>
</dbReference>
<keyword evidence="5" id="KW-1185">Reference proteome</keyword>
<dbReference type="InterPro" id="IPR001849">
    <property type="entry name" value="PH_domain"/>
</dbReference>
<feature type="region of interest" description="Disordered" evidence="1">
    <location>
        <begin position="1228"/>
        <end position="1262"/>
    </location>
</feature>
<dbReference type="PANTHER" id="PTHR10663">
    <property type="entry name" value="GUANYL-NUCLEOTIDE EXCHANGE FACTOR"/>
    <property type="match status" value="1"/>
</dbReference>
<evidence type="ECO:0000259" key="3">
    <source>
        <dbReference type="PROSITE" id="PS50190"/>
    </source>
</evidence>
<evidence type="ECO:0000313" key="5">
    <source>
        <dbReference type="Proteomes" id="UP000265703"/>
    </source>
</evidence>
<reference evidence="4 5" key="1">
    <citation type="submission" date="2018-06" db="EMBL/GenBank/DDBJ databases">
        <title>Comparative genomics reveals the genomic features of Rhizophagus irregularis, R. cerebriforme, R. diaphanum and Gigaspora rosea, and their symbiotic lifestyle signature.</title>
        <authorList>
            <person name="Morin E."/>
            <person name="San Clemente H."/>
            <person name="Chen E.C.H."/>
            <person name="De La Providencia I."/>
            <person name="Hainaut M."/>
            <person name="Kuo A."/>
            <person name="Kohler A."/>
            <person name="Murat C."/>
            <person name="Tang N."/>
            <person name="Roy S."/>
            <person name="Loubradou J."/>
            <person name="Henrissat B."/>
            <person name="Grigoriev I.V."/>
            <person name="Corradi N."/>
            <person name="Roux C."/>
            <person name="Martin F.M."/>
        </authorList>
    </citation>
    <scope>NUCLEOTIDE SEQUENCE [LARGE SCALE GENOMIC DNA]</scope>
    <source>
        <strain evidence="4 5">DAOM 227022</strain>
    </source>
</reference>
<feature type="compositionally biased region" description="Basic and acidic residues" evidence="1">
    <location>
        <begin position="361"/>
        <end position="373"/>
    </location>
</feature>
<dbReference type="STRING" id="658196.A0A397STS4"/>
<feature type="region of interest" description="Disordered" evidence="1">
    <location>
        <begin position="345"/>
        <end position="374"/>
    </location>
</feature>
<feature type="region of interest" description="Disordered" evidence="1">
    <location>
        <begin position="223"/>
        <end position="289"/>
    </location>
</feature>
<dbReference type="Proteomes" id="UP000265703">
    <property type="component" value="Unassembled WGS sequence"/>
</dbReference>
<feature type="compositionally biased region" description="Polar residues" evidence="1">
    <location>
        <begin position="258"/>
        <end position="272"/>
    </location>
</feature>
<dbReference type="GO" id="GO:0032012">
    <property type="term" value="P:regulation of ARF protein signal transduction"/>
    <property type="evidence" value="ECO:0007669"/>
    <property type="project" value="InterPro"/>
</dbReference>
<proteinExistence type="predicted"/>
<feature type="region of interest" description="Disordered" evidence="1">
    <location>
        <begin position="430"/>
        <end position="543"/>
    </location>
</feature>
<sequence length="1369" mass="152035">MSKYSTSAPTLSTSLFATDSEVDDYTENLEAFPTCENANAVNFSETTITNPPQSFSQPISPIYPSNIPPSPQTASTTNSFFSLFKKKEIANDINNASSSRPISAPPQQLVVPANVTTENNNYFATDHSVSQSVIGSVSVPNLTAPNTDLEAEYDALMKQQQANGFSNVSNGFIVDGKLLNSQSKKSGKRKGNLISTEKTDDKGFKNTMKNTMRKTSTFFKKFGSKQNDQSQQNVRPPLPDFQDGPKPQSSVSKEEHQNVTSSTMNVTDTPNSEEYHLDTNDDYTTLSDDEYDNDLKEDLKNTLAVYANLQLADGDNRRKSGLYRMSLLGGNKSVPDNIGRTYEWNGQTSNNGNENVPLTNDDSKQEHLDKRDSNNTFMSLPVIKSEKKKAESKQIMEVITTVSLEEVKEVVSEDAMNQKKFTTKVVVSKSSSESSFREKTTTFGKGSLKINDDQRGLLMKPNRPESASGTDSGLSPSTIPKRPDKKLPDIPKIIPTSESHVSHSRSPHMRQASSITSSYSETASGSTTTLHTAPPSPITDITDKTPKIQVDDFVLSESPISKTFDDGKSPPEVPEKTEDEVLWAEARIVAKKCFDEDEAFIKKEEITKYLGGHELINSRALKCYMDYYDFSNLRLDVAFRRLCEKLYIKAETQQVDRILEAFSTRYWECNPKTIYGSSDIVHAIAYSILLLNTDLHIAQVASKMSRTQFIRNTMAAVHAQITIAAQNNNESYEDDQSTITSIETSTTGTSATARPRRSGSIKSWRSNPNSSLTNLFMSGGLSRQWNSEIESVLKEMYSAIKSKQILQPVSSSGKAASSVEPSNTLSPSLHRSVSLSGHPNTRINALKKGLSAGNVKGRKNANGRISPSPSSVSGGSDSSIGLDSLNRLGSSQTLPTTYSSFSLRRASSSETDSMIPEMIDERGPNGDADDRASITDSASTSESLELYLSGAPYAKEGLLVRKQYWESTNKRSKDKGWKECFVIVEEGYIKMYKFETNSSQSSMGIGAIGGGNWMSNAVLMGEVNLCHTITNALPPPGYNRSRPHVFALSMSNGGLYFFQAGTAELVNEWVATCNYWAACKSKEPLTGGISSMEYGWGRCLLDGGEDLEDGKSVMSDGHSVMSGNSTHTSDRIVVSEWKPPLPPTVSSNFDEVTQLAALKKYRVDLENELEEHKNFWEPMTKLFNPKSSNYTKAFSNWEKKSQWLLYEIVKYTTYIECLNNSINIRAERRKEKEKSRNNEDDKNQYNDMVQTTNTDEEKKKEKTRAELRAKARQSVKLFHRATWTPGDGIGLNLPKELFFGGVLSNLEEEEDNENIIPENSLNKLNGKMKSSTYPPPYDKKVIIEEEKRIGDFNSNVDYEIGHKWVDRFA</sequence>
<feature type="region of interest" description="Disordered" evidence="1">
    <location>
        <begin position="182"/>
        <end position="210"/>
    </location>
</feature>
<evidence type="ECO:0000259" key="2">
    <source>
        <dbReference type="PROSITE" id="PS50003"/>
    </source>
</evidence>
<feature type="compositionally biased region" description="Basic and acidic residues" evidence="1">
    <location>
        <begin position="919"/>
        <end position="933"/>
    </location>
</feature>